<dbReference type="PANTHER" id="PTHR32060">
    <property type="entry name" value="TAIL-SPECIFIC PROTEASE"/>
    <property type="match status" value="1"/>
</dbReference>
<dbReference type="PANTHER" id="PTHR32060:SF30">
    <property type="entry name" value="CARBOXY-TERMINAL PROCESSING PROTEASE CTPA"/>
    <property type="match status" value="1"/>
</dbReference>
<organism evidence="2">
    <name type="scientific">marine sediment metagenome</name>
    <dbReference type="NCBI Taxonomy" id="412755"/>
    <lineage>
        <taxon>unclassified sequences</taxon>
        <taxon>metagenomes</taxon>
        <taxon>ecological metagenomes</taxon>
    </lineage>
</organism>
<proteinExistence type="predicted"/>
<evidence type="ECO:0000259" key="1">
    <source>
        <dbReference type="SMART" id="SM00228"/>
    </source>
</evidence>
<dbReference type="SMART" id="SM00228">
    <property type="entry name" value="PDZ"/>
    <property type="match status" value="1"/>
</dbReference>
<dbReference type="InterPro" id="IPR036034">
    <property type="entry name" value="PDZ_sf"/>
</dbReference>
<dbReference type="Pfam" id="PF17820">
    <property type="entry name" value="PDZ_6"/>
    <property type="match status" value="1"/>
</dbReference>
<protein>
    <recommendedName>
        <fullName evidence="1">PDZ domain-containing protein</fullName>
    </recommendedName>
</protein>
<dbReference type="InterPro" id="IPR041489">
    <property type="entry name" value="PDZ_6"/>
</dbReference>
<name>A0A0F9UMM9_9ZZZZ</name>
<dbReference type="Gene3D" id="2.30.42.10">
    <property type="match status" value="1"/>
</dbReference>
<dbReference type="SUPFAM" id="SSF50156">
    <property type="entry name" value="PDZ domain-like"/>
    <property type="match status" value="1"/>
</dbReference>
<gene>
    <name evidence="2" type="ORF">LCGC14_0202180</name>
</gene>
<reference evidence="2" key="1">
    <citation type="journal article" date="2015" name="Nature">
        <title>Complex archaea that bridge the gap between prokaryotes and eukaryotes.</title>
        <authorList>
            <person name="Spang A."/>
            <person name="Saw J.H."/>
            <person name="Jorgensen S.L."/>
            <person name="Zaremba-Niedzwiedzka K."/>
            <person name="Martijn J."/>
            <person name="Lind A.E."/>
            <person name="van Eijk R."/>
            <person name="Schleper C."/>
            <person name="Guy L."/>
            <person name="Ettema T.J."/>
        </authorList>
    </citation>
    <scope>NUCLEOTIDE SEQUENCE</scope>
</reference>
<dbReference type="InterPro" id="IPR001478">
    <property type="entry name" value="PDZ"/>
</dbReference>
<dbReference type="GO" id="GO:0007165">
    <property type="term" value="P:signal transduction"/>
    <property type="evidence" value="ECO:0007669"/>
    <property type="project" value="TreeGrafter"/>
</dbReference>
<dbReference type="EMBL" id="LAZR01000090">
    <property type="protein sequence ID" value="KKN92919.1"/>
    <property type="molecule type" value="Genomic_DNA"/>
</dbReference>
<feature type="domain" description="PDZ" evidence="1">
    <location>
        <begin position="1"/>
        <end position="56"/>
    </location>
</feature>
<dbReference type="AlphaFoldDB" id="A0A0F9UMM9"/>
<feature type="non-terminal residue" evidence="2">
    <location>
        <position position="92"/>
    </location>
</feature>
<evidence type="ECO:0000313" key="2">
    <source>
        <dbReference type="EMBL" id="KKN92919.1"/>
    </source>
</evidence>
<dbReference type="GO" id="GO:0030288">
    <property type="term" value="C:outer membrane-bounded periplasmic space"/>
    <property type="evidence" value="ECO:0007669"/>
    <property type="project" value="TreeGrafter"/>
</dbReference>
<accession>A0A0F9UMM9</accession>
<sequence length="92" mass="10183">MSPLFGTPAYKAGIKPGDRITHIDQVNIAKWSLGEVVGRLRGPVGKPVSLTIRRGASRTFEVSIKRAVIRIAAVTWRLEDEFGYLRITGFTD</sequence>
<dbReference type="GO" id="GO:0004175">
    <property type="term" value="F:endopeptidase activity"/>
    <property type="evidence" value="ECO:0007669"/>
    <property type="project" value="TreeGrafter"/>
</dbReference>
<dbReference type="CDD" id="cd06782">
    <property type="entry name" value="cpPDZ_CPP-like"/>
    <property type="match status" value="1"/>
</dbReference>
<comment type="caution">
    <text evidence="2">The sequence shown here is derived from an EMBL/GenBank/DDBJ whole genome shotgun (WGS) entry which is preliminary data.</text>
</comment>